<dbReference type="Gene3D" id="2.40.50.100">
    <property type="match status" value="2"/>
</dbReference>
<dbReference type="PANTHER" id="PTHR32347:SF23">
    <property type="entry name" value="BLL5650 PROTEIN"/>
    <property type="match status" value="1"/>
</dbReference>
<dbReference type="Gene3D" id="1.10.287.470">
    <property type="entry name" value="Helix hairpin bin"/>
    <property type="match status" value="1"/>
</dbReference>
<dbReference type="Gene3D" id="2.40.30.170">
    <property type="match status" value="1"/>
</dbReference>
<feature type="coiled-coil region" evidence="3">
    <location>
        <begin position="103"/>
        <end position="275"/>
    </location>
</feature>
<protein>
    <submittedName>
        <fullName evidence="4">HlyD family efflux transporter periplasmic adaptor subunit</fullName>
    </submittedName>
</protein>
<sequence>MKRIVILLVIVVALAGAGYAAYALGYLPAELTAILASPTRQDAKVEQPLAELQSDALQPRILADAKVVPVQRSNLNMAASGIVAEVAVREGDRVEAGDLLVKLDDAQARVAVAQAQANLARAQANLDRVRAGARSEDIAIAEAALQAAQAAYERLVNAAAPGNIRVAEAALARAQAEYNRLTQGPSEQILIAARAEVAAAEAQLNQARSAYNRIKDLPDAGMRPESLAMQQATIAYEAAQARLQDLLNGPTQAELAAAAAAVRQAQAQLEMMRNSMPSDVTAAAAQVAQAQAQLDALKAGARPEEIAAAEAEVAAATAALQQALVALGNTELRAPFGGVVASVNVNVGEQVAPGQPVVQLADDSAWEIQTADLTELDVVGVTPGKQVTITFDALPDLQLRGVVERIRPIGQDNRGDTVYTVVVKPERQDERLLWNMTAVVDFGVK</sequence>
<accession>A0A7C1FHH5</accession>
<comment type="subcellular location">
    <subcellularLocation>
        <location evidence="1">Cell envelope</location>
    </subcellularLocation>
</comment>
<dbReference type="SUPFAM" id="SSF111369">
    <property type="entry name" value="HlyD-like secretion proteins"/>
    <property type="match status" value="2"/>
</dbReference>
<evidence type="ECO:0000313" key="4">
    <source>
        <dbReference type="EMBL" id="HDX32917.1"/>
    </source>
</evidence>
<dbReference type="PANTHER" id="PTHR32347">
    <property type="entry name" value="EFFLUX SYSTEM COMPONENT YKNX-RELATED"/>
    <property type="match status" value="1"/>
</dbReference>
<dbReference type="GO" id="GO:0030313">
    <property type="term" value="C:cell envelope"/>
    <property type="evidence" value="ECO:0007669"/>
    <property type="project" value="UniProtKB-SubCell"/>
</dbReference>
<dbReference type="InterPro" id="IPR050465">
    <property type="entry name" value="UPF0194_transport"/>
</dbReference>
<comment type="caution">
    <text evidence="4">The sequence shown here is derived from an EMBL/GenBank/DDBJ whole genome shotgun (WGS) entry which is preliminary data.</text>
</comment>
<reference evidence="4" key="1">
    <citation type="journal article" date="2020" name="mSystems">
        <title>Genome- and Community-Level Interaction Insights into Carbon Utilization and Element Cycling Functions of Hydrothermarchaeota in Hydrothermal Sediment.</title>
        <authorList>
            <person name="Zhou Z."/>
            <person name="Liu Y."/>
            <person name="Xu W."/>
            <person name="Pan J."/>
            <person name="Luo Z.H."/>
            <person name="Li M."/>
        </authorList>
    </citation>
    <scope>NUCLEOTIDE SEQUENCE [LARGE SCALE GENOMIC DNA]</scope>
    <source>
        <strain evidence="4">SpSt-289</strain>
    </source>
</reference>
<dbReference type="AlphaFoldDB" id="A0A7C1FHH5"/>
<name>A0A7C1FHH5_9CHLR</name>
<evidence type="ECO:0000256" key="2">
    <source>
        <dbReference type="ARBA" id="ARBA00023054"/>
    </source>
</evidence>
<evidence type="ECO:0000256" key="3">
    <source>
        <dbReference type="SAM" id="Coils"/>
    </source>
</evidence>
<gene>
    <name evidence="4" type="ORF">ENQ20_15725</name>
</gene>
<evidence type="ECO:0000256" key="1">
    <source>
        <dbReference type="ARBA" id="ARBA00004196"/>
    </source>
</evidence>
<dbReference type="PRINTS" id="PR01490">
    <property type="entry name" value="RTXTOXIND"/>
</dbReference>
<proteinExistence type="predicted"/>
<organism evidence="4">
    <name type="scientific">Caldilinea aerophila</name>
    <dbReference type="NCBI Taxonomy" id="133453"/>
    <lineage>
        <taxon>Bacteria</taxon>
        <taxon>Bacillati</taxon>
        <taxon>Chloroflexota</taxon>
        <taxon>Caldilineae</taxon>
        <taxon>Caldilineales</taxon>
        <taxon>Caldilineaceae</taxon>
        <taxon>Caldilinea</taxon>
    </lineage>
</organism>
<keyword evidence="2 3" id="KW-0175">Coiled coil</keyword>
<dbReference type="EMBL" id="DSMG01000165">
    <property type="protein sequence ID" value="HDX32917.1"/>
    <property type="molecule type" value="Genomic_DNA"/>
</dbReference>